<evidence type="ECO:0000313" key="2">
    <source>
        <dbReference type="Ensembl" id="ENSOMEP00000019344.1"/>
    </source>
</evidence>
<evidence type="ECO:0000256" key="1">
    <source>
        <dbReference type="SAM" id="MobiDB-lite"/>
    </source>
</evidence>
<keyword evidence="3" id="KW-1185">Reference proteome</keyword>
<protein>
    <submittedName>
        <fullName evidence="2">Uncharacterized protein</fullName>
    </submittedName>
</protein>
<reference evidence="2" key="1">
    <citation type="submission" date="2025-08" db="UniProtKB">
        <authorList>
            <consortium name="Ensembl"/>
        </authorList>
    </citation>
    <scope>IDENTIFICATION</scope>
</reference>
<sequence length="145" mass="15630">MKRKKMDGWMDGFLLLINGIFSYVPFHTARAGVPHRPLTGCSHSITGGSPTTELLARTSPALGPGELLHPNPAPVHVQYPVWWYRLATGAASRELRTPDVPNSKRTGGRSKCSGGLSVIQPQHSGLSAERCPHPPCADAQPSLFL</sequence>
<dbReference type="Proteomes" id="UP000261560">
    <property type="component" value="Unplaced"/>
</dbReference>
<accession>A0A3B3CQH6</accession>
<reference evidence="2" key="2">
    <citation type="submission" date="2025-09" db="UniProtKB">
        <authorList>
            <consortium name="Ensembl"/>
        </authorList>
    </citation>
    <scope>IDENTIFICATION</scope>
</reference>
<evidence type="ECO:0000313" key="3">
    <source>
        <dbReference type="Proteomes" id="UP000261560"/>
    </source>
</evidence>
<organism evidence="2 3">
    <name type="scientific">Oryzias melastigma</name>
    <name type="common">Marine medaka</name>
    <dbReference type="NCBI Taxonomy" id="30732"/>
    <lineage>
        <taxon>Eukaryota</taxon>
        <taxon>Metazoa</taxon>
        <taxon>Chordata</taxon>
        <taxon>Craniata</taxon>
        <taxon>Vertebrata</taxon>
        <taxon>Euteleostomi</taxon>
        <taxon>Actinopterygii</taxon>
        <taxon>Neopterygii</taxon>
        <taxon>Teleostei</taxon>
        <taxon>Neoteleostei</taxon>
        <taxon>Acanthomorphata</taxon>
        <taxon>Ovalentaria</taxon>
        <taxon>Atherinomorphae</taxon>
        <taxon>Beloniformes</taxon>
        <taxon>Adrianichthyidae</taxon>
        <taxon>Oryziinae</taxon>
        <taxon>Oryzias</taxon>
    </lineage>
</organism>
<dbReference type="Ensembl" id="ENSOMET00000035631.1">
    <property type="protein sequence ID" value="ENSOMEP00000019344.1"/>
    <property type="gene ID" value="ENSOMEG00000000727.1"/>
</dbReference>
<dbReference type="AlphaFoldDB" id="A0A3B3CQH6"/>
<feature type="region of interest" description="Disordered" evidence="1">
    <location>
        <begin position="96"/>
        <end position="117"/>
    </location>
</feature>
<name>A0A3B3CQH6_ORYME</name>
<proteinExistence type="predicted"/>
<dbReference type="PaxDb" id="30732-ENSOMEP00000019344"/>